<organism evidence="1 2">
    <name type="scientific">Ruminococcus callidus ATCC 27760</name>
    <dbReference type="NCBI Taxonomy" id="411473"/>
    <lineage>
        <taxon>Bacteria</taxon>
        <taxon>Bacillati</taxon>
        <taxon>Bacillota</taxon>
        <taxon>Clostridia</taxon>
        <taxon>Eubacteriales</taxon>
        <taxon>Oscillospiraceae</taxon>
        <taxon>Ruminococcus</taxon>
    </lineage>
</organism>
<dbReference type="STRING" id="411473.RUMCAL_01922"/>
<dbReference type="HOGENOM" id="CLU_2234609_0_0_9"/>
<accession>U2M5Z3</accession>
<reference evidence="1 2" key="1">
    <citation type="submission" date="2013-07" db="EMBL/GenBank/DDBJ databases">
        <authorList>
            <person name="Weinstock G."/>
            <person name="Sodergren E."/>
            <person name="Wylie T."/>
            <person name="Fulton L."/>
            <person name="Fulton R."/>
            <person name="Fronick C."/>
            <person name="O'Laughlin M."/>
            <person name="Godfrey J."/>
            <person name="Miner T."/>
            <person name="Herter B."/>
            <person name="Appelbaum E."/>
            <person name="Cordes M."/>
            <person name="Lek S."/>
            <person name="Wollam A."/>
            <person name="Pepin K.H."/>
            <person name="Palsikar V.B."/>
            <person name="Mitreva M."/>
            <person name="Wilson R.K."/>
        </authorList>
    </citation>
    <scope>NUCLEOTIDE SEQUENCE [LARGE SCALE GENOMIC DNA]</scope>
    <source>
        <strain evidence="1 2">ATCC 27760</strain>
    </source>
</reference>
<protein>
    <submittedName>
        <fullName evidence="1">Uncharacterized protein</fullName>
    </submittedName>
</protein>
<sequence length="105" mass="11915">MDALFLSAVHLQSLLSEKWSKKYGRCTPVYCVYSFWVLFFAEKSSNDSKRPLNVLKQGMLRHSESFWKSSVRGSGNTAQRAARSTAFIPYAAPCGTNQPQQRQAY</sequence>
<evidence type="ECO:0000313" key="2">
    <source>
        <dbReference type="Proteomes" id="UP000016662"/>
    </source>
</evidence>
<dbReference type="Proteomes" id="UP000016662">
    <property type="component" value="Unassembled WGS sequence"/>
</dbReference>
<name>U2M5Z3_9FIRM</name>
<dbReference type="EMBL" id="AWVF01000236">
    <property type="protein sequence ID" value="ERJ94753.1"/>
    <property type="molecule type" value="Genomic_DNA"/>
</dbReference>
<keyword evidence="2" id="KW-1185">Reference proteome</keyword>
<gene>
    <name evidence="1" type="ORF">RUMCAL_01922</name>
</gene>
<proteinExistence type="predicted"/>
<comment type="caution">
    <text evidence="1">The sequence shown here is derived from an EMBL/GenBank/DDBJ whole genome shotgun (WGS) entry which is preliminary data.</text>
</comment>
<evidence type="ECO:0000313" key="1">
    <source>
        <dbReference type="EMBL" id="ERJ94753.1"/>
    </source>
</evidence>
<dbReference type="AlphaFoldDB" id="U2M5Z3"/>